<name>A0A9K3DKT6_HELAN</name>
<keyword evidence="2" id="KW-1185">Reference proteome</keyword>
<proteinExistence type="predicted"/>
<evidence type="ECO:0000313" key="2">
    <source>
        <dbReference type="Proteomes" id="UP000215914"/>
    </source>
</evidence>
<dbReference type="EMBL" id="MNCJ02000332">
    <property type="protein sequence ID" value="KAF5757171.1"/>
    <property type="molecule type" value="Genomic_DNA"/>
</dbReference>
<protein>
    <submittedName>
        <fullName evidence="1">Uncharacterized protein</fullName>
    </submittedName>
</protein>
<organism evidence="1 2">
    <name type="scientific">Helianthus annuus</name>
    <name type="common">Common sunflower</name>
    <dbReference type="NCBI Taxonomy" id="4232"/>
    <lineage>
        <taxon>Eukaryota</taxon>
        <taxon>Viridiplantae</taxon>
        <taxon>Streptophyta</taxon>
        <taxon>Embryophyta</taxon>
        <taxon>Tracheophyta</taxon>
        <taxon>Spermatophyta</taxon>
        <taxon>Magnoliopsida</taxon>
        <taxon>eudicotyledons</taxon>
        <taxon>Gunneridae</taxon>
        <taxon>Pentapetalae</taxon>
        <taxon>asterids</taxon>
        <taxon>campanulids</taxon>
        <taxon>Asterales</taxon>
        <taxon>Asteraceae</taxon>
        <taxon>Asteroideae</taxon>
        <taxon>Heliantheae alliance</taxon>
        <taxon>Heliantheae</taxon>
        <taxon>Helianthus</taxon>
    </lineage>
</organism>
<dbReference type="Proteomes" id="UP000215914">
    <property type="component" value="Unassembled WGS sequence"/>
</dbReference>
<reference evidence="1" key="2">
    <citation type="submission" date="2020-06" db="EMBL/GenBank/DDBJ databases">
        <title>Helianthus annuus Genome sequencing and assembly Release 2.</title>
        <authorList>
            <person name="Gouzy J."/>
            <person name="Langlade N."/>
            <person name="Munos S."/>
        </authorList>
    </citation>
    <scope>NUCLEOTIDE SEQUENCE</scope>
    <source>
        <tissue evidence="1">Leaves</tissue>
    </source>
</reference>
<sequence>MKSPNLASFSKHEGLLTGQTNIQRPLRCHTTVQIHQCLHHFPHRLFLHRYPRLHSPKQRSMVVEEFVDSDMWGRSWWCGVGSSWWCYGGWVVAGGGAGGGRW</sequence>
<gene>
    <name evidence="1" type="ORF">HanXRQr2_Chr17g0823451</name>
</gene>
<accession>A0A9K3DKT6</accession>
<comment type="caution">
    <text evidence="1">The sequence shown here is derived from an EMBL/GenBank/DDBJ whole genome shotgun (WGS) entry which is preliminary data.</text>
</comment>
<evidence type="ECO:0000313" key="1">
    <source>
        <dbReference type="EMBL" id="KAF5757171.1"/>
    </source>
</evidence>
<dbReference type="AlphaFoldDB" id="A0A9K3DKT6"/>
<reference evidence="1" key="1">
    <citation type="journal article" date="2017" name="Nature">
        <title>The sunflower genome provides insights into oil metabolism, flowering and Asterid evolution.</title>
        <authorList>
            <person name="Badouin H."/>
            <person name="Gouzy J."/>
            <person name="Grassa C.J."/>
            <person name="Murat F."/>
            <person name="Staton S.E."/>
            <person name="Cottret L."/>
            <person name="Lelandais-Briere C."/>
            <person name="Owens G.L."/>
            <person name="Carrere S."/>
            <person name="Mayjonade B."/>
            <person name="Legrand L."/>
            <person name="Gill N."/>
            <person name="Kane N.C."/>
            <person name="Bowers J.E."/>
            <person name="Hubner S."/>
            <person name="Bellec A."/>
            <person name="Berard A."/>
            <person name="Berges H."/>
            <person name="Blanchet N."/>
            <person name="Boniface M.C."/>
            <person name="Brunel D."/>
            <person name="Catrice O."/>
            <person name="Chaidir N."/>
            <person name="Claudel C."/>
            <person name="Donnadieu C."/>
            <person name="Faraut T."/>
            <person name="Fievet G."/>
            <person name="Helmstetter N."/>
            <person name="King M."/>
            <person name="Knapp S.J."/>
            <person name="Lai Z."/>
            <person name="Le Paslier M.C."/>
            <person name="Lippi Y."/>
            <person name="Lorenzon L."/>
            <person name="Mandel J.R."/>
            <person name="Marage G."/>
            <person name="Marchand G."/>
            <person name="Marquand E."/>
            <person name="Bret-Mestries E."/>
            <person name="Morien E."/>
            <person name="Nambeesan S."/>
            <person name="Nguyen T."/>
            <person name="Pegot-Espagnet P."/>
            <person name="Pouilly N."/>
            <person name="Raftis F."/>
            <person name="Sallet E."/>
            <person name="Schiex T."/>
            <person name="Thomas J."/>
            <person name="Vandecasteele C."/>
            <person name="Vares D."/>
            <person name="Vear F."/>
            <person name="Vautrin S."/>
            <person name="Crespi M."/>
            <person name="Mangin B."/>
            <person name="Burke J.M."/>
            <person name="Salse J."/>
            <person name="Munos S."/>
            <person name="Vincourt P."/>
            <person name="Rieseberg L.H."/>
            <person name="Langlade N.B."/>
        </authorList>
    </citation>
    <scope>NUCLEOTIDE SEQUENCE</scope>
    <source>
        <tissue evidence="1">Leaves</tissue>
    </source>
</reference>
<dbReference type="Gramene" id="mRNA:HanXRQr2_Chr17g0823451">
    <property type="protein sequence ID" value="CDS:HanXRQr2_Chr17g0823451.1"/>
    <property type="gene ID" value="HanXRQr2_Chr17g0823451"/>
</dbReference>